<feature type="region of interest" description="Disordered" evidence="1">
    <location>
        <begin position="1"/>
        <end position="85"/>
    </location>
</feature>
<reference evidence="2" key="1">
    <citation type="submission" date="2012-05" db="EMBL/GenBank/DDBJ databases">
        <authorList>
            <person name="Krishnakumar V."/>
            <person name="Cheung F."/>
            <person name="Xiao Y."/>
            <person name="Chan A."/>
            <person name="Moskal W.A."/>
            <person name="Town C.D."/>
        </authorList>
    </citation>
    <scope>NUCLEOTIDE SEQUENCE</scope>
</reference>
<organism evidence="2">
    <name type="scientific">Lotus japonicus</name>
    <name type="common">Lotus corniculatus var. japonicus</name>
    <dbReference type="NCBI Taxonomy" id="34305"/>
    <lineage>
        <taxon>Eukaryota</taxon>
        <taxon>Viridiplantae</taxon>
        <taxon>Streptophyta</taxon>
        <taxon>Embryophyta</taxon>
        <taxon>Tracheophyta</taxon>
        <taxon>Spermatophyta</taxon>
        <taxon>Magnoliopsida</taxon>
        <taxon>eudicotyledons</taxon>
        <taxon>Gunneridae</taxon>
        <taxon>Pentapetalae</taxon>
        <taxon>rosids</taxon>
        <taxon>fabids</taxon>
        <taxon>Fabales</taxon>
        <taxon>Fabaceae</taxon>
        <taxon>Papilionoideae</taxon>
        <taxon>50 kb inversion clade</taxon>
        <taxon>NPAAA clade</taxon>
        <taxon>Hologalegina</taxon>
        <taxon>robinioid clade</taxon>
        <taxon>Loteae</taxon>
        <taxon>Lotus</taxon>
    </lineage>
</organism>
<feature type="compositionally biased region" description="Basic residues" evidence="1">
    <location>
        <begin position="1"/>
        <end position="10"/>
    </location>
</feature>
<evidence type="ECO:0000313" key="2">
    <source>
        <dbReference type="EMBL" id="AFK47585.1"/>
    </source>
</evidence>
<proteinExistence type="evidence at transcript level"/>
<name>I3T4Z3_LOTJA</name>
<accession>I3T4Z3</accession>
<evidence type="ECO:0000256" key="1">
    <source>
        <dbReference type="SAM" id="MobiDB-lite"/>
    </source>
</evidence>
<dbReference type="EMBL" id="BT147791">
    <property type="protein sequence ID" value="AFK47585.1"/>
    <property type="molecule type" value="mRNA"/>
</dbReference>
<protein>
    <submittedName>
        <fullName evidence="2">Uncharacterized protein</fullName>
    </submittedName>
</protein>
<dbReference type="AlphaFoldDB" id="I3T4Z3"/>
<feature type="compositionally biased region" description="Low complexity" evidence="1">
    <location>
        <begin position="66"/>
        <end position="80"/>
    </location>
</feature>
<sequence>MSSGSHHKKPGTTQTTSPTPSNPSSSTSTATSARRMSTRSTRCTKPLSKPYRSVSSRILHGPPSTPSLTTSTTTTSSASSIGRCGSATSMLVLPPLSARGLIRGITTARSFRLCSTAL</sequence>
<feature type="compositionally biased region" description="Low complexity" evidence="1">
    <location>
        <begin position="11"/>
        <end position="44"/>
    </location>
</feature>